<proteinExistence type="predicted"/>
<sequence>MNDRNVKWERKEENSFLITIASFSLQALQTQLPDINLKLHAVAFLMCILIRMEPIHSGSVIHSQSFLLKGPSLLVSISDPLQKWVFPPKKWGPVLFHSCSHLYYKLIRETLYRFHVHFFAQK</sequence>
<reference evidence="1" key="1">
    <citation type="submission" date="2014-12" db="EMBL/GenBank/DDBJ databases">
        <title>Parallel Evolution in Life History Adaptation Evident in the Tissue-Specific Poeciliopsis prolifica transcriptome.</title>
        <authorList>
            <person name="Jue N.K."/>
            <person name="Foley R.J."/>
            <person name="Obergfell C."/>
            <person name="Reznick D.N."/>
            <person name="O'Neill R.J."/>
            <person name="O'Neill M.J."/>
        </authorList>
    </citation>
    <scope>NUCLEOTIDE SEQUENCE</scope>
</reference>
<accession>A0A0S7ESX5</accession>
<protein>
    <submittedName>
        <fullName evidence="1">PPUP8146</fullName>
    </submittedName>
</protein>
<name>A0A0S7ESX5_9TELE</name>
<dbReference type="EMBL" id="GBYX01475564">
    <property type="protein sequence ID" value="JAO06112.1"/>
    <property type="molecule type" value="Transcribed_RNA"/>
</dbReference>
<feature type="non-terminal residue" evidence="1">
    <location>
        <position position="1"/>
    </location>
</feature>
<organism evidence="1">
    <name type="scientific">Poeciliopsis prolifica</name>
    <name type="common">blackstripe livebearer</name>
    <dbReference type="NCBI Taxonomy" id="188132"/>
    <lineage>
        <taxon>Eukaryota</taxon>
        <taxon>Metazoa</taxon>
        <taxon>Chordata</taxon>
        <taxon>Craniata</taxon>
        <taxon>Vertebrata</taxon>
        <taxon>Euteleostomi</taxon>
        <taxon>Actinopterygii</taxon>
        <taxon>Neopterygii</taxon>
        <taxon>Teleostei</taxon>
        <taxon>Neoteleostei</taxon>
        <taxon>Acanthomorphata</taxon>
        <taxon>Ovalentaria</taxon>
        <taxon>Atherinomorphae</taxon>
        <taxon>Cyprinodontiformes</taxon>
        <taxon>Poeciliidae</taxon>
        <taxon>Poeciliinae</taxon>
        <taxon>Poeciliopsis</taxon>
    </lineage>
</organism>
<gene>
    <name evidence="1" type="primary">PPUP8146</name>
</gene>
<evidence type="ECO:0000313" key="1">
    <source>
        <dbReference type="EMBL" id="JAO06112.1"/>
    </source>
</evidence>
<dbReference type="AlphaFoldDB" id="A0A0S7ESX5"/>